<evidence type="ECO:0000313" key="1">
    <source>
        <dbReference type="EMBL" id="KAL2714134.1"/>
    </source>
</evidence>
<keyword evidence="2" id="KW-1185">Reference proteome</keyword>
<evidence type="ECO:0000313" key="2">
    <source>
        <dbReference type="Proteomes" id="UP001607302"/>
    </source>
</evidence>
<accession>A0ABD2A0H0</accession>
<proteinExistence type="predicted"/>
<comment type="caution">
    <text evidence="1">The sequence shown here is derived from an EMBL/GenBank/DDBJ whole genome shotgun (WGS) entry which is preliminary data.</text>
</comment>
<protein>
    <submittedName>
        <fullName evidence="1">Uncharacterized protein</fullName>
    </submittedName>
</protein>
<organism evidence="1 2">
    <name type="scientific">Vespula squamosa</name>
    <name type="common">Southern yellow jacket</name>
    <name type="synonym">Wasp</name>
    <dbReference type="NCBI Taxonomy" id="30214"/>
    <lineage>
        <taxon>Eukaryota</taxon>
        <taxon>Metazoa</taxon>
        <taxon>Ecdysozoa</taxon>
        <taxon>Arthropoda</taxon>
        <taxon>Hexapoda</taxon>
        <taxon>Insecta</taxon>
        <taxon>Pterygota</taxon>
        <taxon>Neoptera</taxon>
        <taxon>Endopterygota</taxon>
        <taxon>Hymenoptera</taxon>
        <taxon>Apocrita</taxon>
        <taxon>Aculeata</taxon>
        <taxon>Vespoidea</taxon>
        <taxon>Vespidae</taxon>
        <taxon>Vespinae</taxon>
        <taxon>Vespula</taxon>
    </lineage>
</organism>
<dbReference type="Proteomes" id="UP001607302">
    <property type="component" value="Unassembled WGS sequence"/>
</dbReference>
<sequence>MTLLMTYQYIYGVRKGITLINARLRVNSETIELHTNKQFSFIANIFFLMRPPNSTRFVERDTKFLVSIVLHDQDEELRNEERSSLNVCTNRENRDSESFKGEIKGGRYQVLGVEETTKWVKPH</sequence>
<dbReference type="EMBL" id="JAUDFV010000157">
    <property type="protein sequence ID" value="KAL2714134.1"/>
    <property type="molecule type" value="Genomic_DNA"/>
</dbReference>
<reference evidence="1 2" key="1">
    <citation type="journal article" date="2024" name="Ann. Entomol. Soc. Am.">
        <title>Genomic analyses of the southern and eastern yellowjacket wasps (Hymenoptera: Vespidae) reveal evolutionary signatures of social life.</title>
        <authorList>
            <person name="Catto M.A."/>
            <person name="Caine P.B."/>
            <person name="Orr S.E."/>
            <person name="Hunt B.G."/>
            <person name="Goodisman M.A.D."/>
        </authorList>
    </citation>
    <scope>NUCLEOTIDE SEQUENCE [LARGE SCALE GENOMIC DNA]</scope>
    <source>
        <strain evidence="1">233</strain>
        <tissue evidence="1">Head and thorax</tissue>
    </source>
</reference>
<gene>
    <name evidence="1" type="ORF">V1478_016691</name>
</gene>
<dbReference type="AlphaFoldDB" id="A0ABD2A0H0"/>
<name>A0ABD2A0H0_VESSQ</name>